<dbReference type="InterPro" id="IPR046947">
    <property type="entry name" value="LytR-like"/>
</dbReference>
<dbReference type="SUPFAM" id="SSF52172">
    <property type="entry name" value="CheY-like"/>
    <property type="match status" value="1"/>
</dbReference>
<dbReference type="InterPro" id="IPR011006">
    <property type="entry name" value="CheY-like_superfamily"/>
</dbReference>
<dbReference type="Gene3D" id="3.40.50.2300">
    <property type="match status" value="1"/>
</dbReference>
<proteinExistence type="predicted"/>
<keyword evidence="1" id="KW-0597">Phosphoprotein</keyword>
<keyword evidence="5" id="KW-1185">Reference proteome</keyword>
<accession>A0ABT3IV07</accession>
<dbReference type="PANTHER" id="PTHR37299:SF1">
    <property type="entry name" value="STAGE 0 SPORULATION PROTEIN A HOMOLOG"/>
    <property type="match status" value="1"/>
</dbReference>
<feature type="domain" description="Response regulatory" evidence="2">
    <location>
        <begin position="2"/>
        <end position="115"/>
    </location>
</feature>
<reference evidence="4 5" key="1">
    <citation type="submission" date="2022-10" db="EMBL/GenBank/DDBJ databases">
        <title>Chitinophaga nivalis PC15 sp. nov., isolated from Pyeongchang county, South Korea.</title>
        <authorList>
            <person name="Trinh H.N."/>
        </authorList>
    </citation>
    <scope>NUCLEOTIDE SEQUENCE [LARGE SCALE GENOMIC DNA]</scope>
    <source>
        <strain evidence="4 5">PC14</strain>
    </source>
</reference>
<evidence type="ECO:0000259" key="3">
    <source>
        <dbReference type="PROSITE" id="PS50930"/>
    </source>
</evidence>
<dbReference type="PROSITE" id="PS50110">
    <property type="entry name" value="RESPONSE_REGULATORY"/>
    <property type="match status" value="1"/>
</dbReference>
<dbReference type="Gene3D" id="2.40.50.1020">
    <property type="entry name" value="LytTr DNA-binding domain"/>
    <property type="match status" value="1"/>
</dbReference>
<dbReference type="Pfam" id="PF04397">
    <property type="entry name" value="LytTR"/>
    <property type="match status" value="1"/>
</dbReference>
<comment type="caution">
    <text evidence="4">The sequence shown here is derived from an EMBL/GenBank/DDBJ whole genome shotgun (WGS) entry which is preliminary data.</text>
</comment>
<name>A0ABT3IV07_9BACT</name>
<evidence type="ECO:0000256" key="1">
    <source>
        <dbReference type="PROSITE-ProRule" id="PRU00169"/>
    </source>
</evidence>
<gene>
    <name evidence="4" type="ORF">OL497_28300</name>
</gene>
<evidence type="ECO:0000259" key="2">
    <source>
        <dbReference type="PROSITE" id="PS50110"/>
    </source>
</evidence>
<feature type="modified residue" description="4-aspartylphosphate" evidence="1">
    <location>
        <position position="54"/>
    </location>
</feature>
<dbReference type="Proteomes" id="UP001207742">
    <property type="component" value="Unassembled WGS sequence"/>
</dbReference>
<dbReference type="SMART" id="SM00850">
    <property type="entry name" value="LytTR"/>
    <property type="match status" value="1"/>
</dbReference>
<dbReference type="InterPro" id="IPR007492">
    <property type="entry name" value="LytTR_DNA-bd_dom"/>
</dbReference>
<protein>
    <submittedName>
        <fullName evidence="4">LytTR family DNA-binding domain-containing protein</fullName>
    </submittedName>
</protein>
<dbReference type="PROSITE" id="PS50930">
    <property type="entry name" value="HTH_LYTTR"/>
    <property type="match status" value="1"/>
</dbReference>
<evidence type="ECO:0000313" key="5">
    <source>
        <dbReference type="Proteomes" id="UP001207742"/>
    </source>
</evidence>
<dbReference type="PANTHER" id="PTHR37299">
    <property type="entry name" value="TRANSCRIPTIONAL REGULATOR-RELATED"/>
    <property type="match status" value="1"/>
</dbReference>
<evidence type="ECO:0000313" key="4">
    <source>
        <dbReference type="EMBL" id="MCW3487826.1"/>
    </source>
</evidence>
<organism evidence="4 5">
    <name type="scientific">Chitinophaga nivalis</name>
    <dbReference type="NCBI Taxonomy" id="2991709"/>
    <lineage>
        <taxon>Bacteria</taxon>
        <taxon>Pseudomonadati</taxon>
        <taxon>Bacteroidota</taxon>
        <taxon>Chitinophagia</taxon>
        <taxon>Chitinophagales</taxon>
        <taxon>Chitinophagaceae</taxon>
        <taxon>Chitinophaga</taxon>
    </lineage>
</organism>
<dbReference type="EMBL" id="JAPDNS010000002">
    <property type="protein sequence ID" value="MCW3487826.1"/>
    <property type="molecule type" value="Genomic_DNA"/>
</dbReference>
<dbReference type="InterPro" id="IPR001789">
    <property type="entry name" value="Sig_transdc_resp-reg_receiver"/>
</dbReference>
<dbReference type="GO" id="GO:0003677">
    <property type="term" value="F:DNA binding"/>
    <property type="evidence" value="ECO:0007669"/>
    <property type="project" value="UniProtKB-KW"/>
</dbReference>
<keyword evidence="4" id="KW-0238">DNA-binding</keyword>
<feature type="domain" description="HTH LytTR-type" evidence="3">
    <location>
        <begin position="143"/>
        <end position="247"/>
    </location>
</feature>
<dbReference type="SMART" id="SM00448">
    <property type="entry name" value="REC"/>
    <property type="match status" value="1"/>
</dbReference>
<dbReference type="Pfam" id="PF00072">
    <property type="entry name" value="Response_reg"/>
    <property type="match status" value="1"/>
</dbReference>
<sequence length="248" mass="28026">MRALIVDDEKHSRDVLHIMLQKYCPEIQVQAACSNGAAALDAIIQYQPELIFLDIEMPDIDGFQVLQACPHPAFAVIFTTAYDHYALQALHHSALDYLLKPIDLQELQTAVSKAGKQSGAIYAEKVARLLAFLEEQLHQDERLALPTADGLRMMTVKDILYCEAGGARTSVYLQLQTKPIVVQHTLPEMETILQRKGFFRVHPSFLVNLSSMDKYIKGDGGEIIMRDGHSVPVSRERKHDFLLRIERM</sequence>
<dbReference type="RefSeq" id="WP_264734630.1">
    <property type="nucleotide sequence ID" value="NZ_JAPDNR010000001.1"/>
</dbReference>